<feature type="coiled-coil region" evidence="1">
    <location>
        <begin position="337"/>
        <end position="409"/>
    </location>
</feature>
<comment type="caution">
    <text evidence="4">The sequence shown here is derived from an EMBL/GenBank/DDBJ whole genome shotgun (WGS) entry which is preliminary data.</text>
</comment>
<feature type="region of interest" description="Disordered" evidence="2">
    <location>
        <begin position="220"/>
        <end position="254"/>
    </location>
</feature>
<reference evidence="4" key="1">
    <citation type="submission" date="2022-03" db="EMBL/GenBank/DDBJ databases">
        <authorList>
            <person name="Legras J.-L."/>
            <person name="Devillers H."/>
            <person name="Grondin C."/>
        </authorList>
    </citation>
    <scope>NUCLEOTIDE SEQUENCE</scope>
    <source>
        <strain evidence="4">CLIB 1423</strain>
    </source>
</reference>
<feature type="compositionally biased region" description="Acidic residues" evidence="2">
    <location>
        <begin position="114"/>
        <end position="132"/>
    </location>
</feature>
<name>A0A9P0QTV9_9ASCO</name>
<keyword evidence="1" id="KW-0175">Coiled coil</keyword>
<evidence type="ECO:0000259" key="3">
    <source>
        <dbReference type="Pfam" id="PF20994"/>
    </source>
</evidence>
<dbReference type="AlphaFoldDB" id="A0A9P0QTV9"/>
<evidence type="ECO:0000313" key="4">
    <source>
        <dbReference type="EMBL" id="CAH2354234.1"/>
    </source>
</evidence>
<evidence type="ECO:0000256" key="1">
    <source>
        <dbReference type="SAM" id="Coils"/>
    </source>
</evidence>
<feature type="domain" description="Inner kinetochore subunit AME1" evidence="3">
    <location>
        <begin position="316"/>
        <end position="446"/>
    </location>
</feature>
<feature type="region of interest" description="Disordered" evidence="2">
    <location>
        <begin position="38"/>
        <end position="143"/>
    </location>
</feature>
<dbReference type="EMBL" id="CAKXYY010000015">
    <property type="protein sequence ID" value="CAH2354234.1"/>
    <property type="molecule type" value="Genomic_DNA"/>
</dbReference>
<feature type="compositionally biased region" description="Low complexity" evidence="2">
    <location>
        <begin position="184"/>
        <end position="196"/>
    </location>
</feature>
<accession>A0A9P0QTV9</accession>
<proteinExistence type="predicted"/>
<gene>
    <name evidence="4" type="ORF">CLIB1423_15S01596</name>
</gene>
<protein>
    <recommendedName>
        <fullName evidence="3">Inner kinetochore subunit AME1 domain-containing protein</fullName>
    </recommendedName>
</protein>
<keyword evidence="5" id="KW-1185">Reference proteome</keyword>
<feature type="region of interest" description="Disordered" evidence="2">
    <location>
        <begin position="165"/>
        <end position="196"/>
    </location>
</feature>
<evidence type="ECO:0000313" key="5">
    <source>
        <dbReference type="Proteomes" id="UP000837801"/>
    </source>
</evidence>
<sequence length="452" mass="51387">MPSPERLVKRESRTRGAARRQVNVDSFEVKPLQNYERSRVSIEGYKPKSLKSALVNDHDLDTLPRLRRPSSILPRHDSRGPEIKSEEPGVIETPRKQLTSRSASRYGGTHDRSDADDDFDHEDDLFVDEPEPEASPIITPRRSKRILDRLTTRSNKLNKLFTQAKASRPLRSRESEKKAETTVQKRAPAARKAVPKVVKPKVAQKAAESPVTVPRLLEKSVSKSVPRSKAKSVDKRTKPAATVPKRAVSLTKSRQAERQKPLYVDLERVRVSSKRRKLFSSSSDSKPTTIDVLQYLVKTFEPPATPSASLNEDVVNETFKSHVLYHLGTLIDTHASIGNLTQEIIKVQKKKDEMRNRIYELRHNHSTVGNEMNELRAEYQKTKLQFENMNQLDRKLSDLRNQEDTEQGQTSLSDAVTMDLLSVDQIVNPVHGIFQKFVTINEKLAELDQQTV</sequence>
<organism evidence="4 5">
    <name type="scientific">[Candida] railenensis</name>
    <dbReference type="NCBI Taxonomy" id="45579"/>
    <lineage>
        <taxon>Eukaryota</taxon>
        <taxon>Fungi</taxon>
        <taxon>Dikarya</taxon>
        <taxon>Ascomycota</taxon>
        <taxon>Saccharomycotina</taxon>
        <taxon>Pichiomycetes</taxon>
        <taxon>Debaryomycetaceae</taxon>
        <taxon>Kurtzmaniella</taxon>
    </lineage>
</organism>
<feature type="compositionally biased region" description="Basic and acidic residues" evidence="2">
    <location>
        <begin position="171"/>
        <end position="180"/>
    </location>
</feature>
<feature type="compositionally biased region" description="Basic and acidic residues" evidence="2">
    <location>
        <begin position="74"/>
        <end position="87"/>
    </location>
</feature>
<dbReference type="Pfam" id="PF20994">
    <property type="entry name" value="CENPU"/>
    <property type="match status" value="1"/>
</dbReference>
<dbReference type="InterPro" id="IPR048743">
    <property type="entry name" value="AME1"/>
</dbReference>
<dbReference type="OrthoDB" id="3995136at2759"/>
<evidence type="ECO:0000256" key="2">
    <source>
        <dbReference type="SAM" id="MobiDB-lite"/>
    </source>
</evidence>
<dbReference type="Proteomes" id="UP000837801">
    <property type="component" value="Unassembled WGS sequence"/>
</dbReference>